<dbReference type="HAMAP" id="MF_01454">
    <property type="entry name" value="GTPase_Obg"/>
    <property type="match status" value="1"/>
</dbReference>
<dbReference type="PROSITE" id="PS51710">
    <property type="entry name" value="G_OBG"/>
    <property type="match status" value="1"/>
</dbReference>
<dbReference type="NCBIfam" id="TIGR02729">
    <property type="entry name" value="Obg_CgtA"/>
    <property type="match status" value="1"/>
</dbReference>
<keyword evidence="2 7" id="KW-0963">Cytoplasm</keyword>
<dbReference type="InterPro" id="IPR006074">
    <property type="entry name" value="GTP1-OBG_CS"/>
</dbReference>
<dbReference type="Proteomes" id="UP000179274">
    <property type="component" value="Unassembled WGS sequence"/>
</dbReference>
<keyword evidence="3 7" id="KW-0547">Nucleotide-binding</keyword>
<feature type="domain" description="Obg" evidence="9">
    <location>
        <begin position="1"/>
        <end position="158"/>
    </location>
</feature>
<feature type="binding site" evidence="7">
    <location>
        <position position="192"/>
    </location>
    <ligand>
        <name>Mg(2+)</name>
        <dbReference type="ChEBI" id="CHEBI:18420"/>
    </ligand>
</feature>
<dbReference type="PIRSF" id="PIRSF002401">
    <property type="entry name" value="GTP_bd_Obg/CgtA"/>
    <property type="match status" value="1"/>
</dbReference>
<feature type="binding site" evidence="7">
    <location>
        <position position="172"/>
    </location>
    <ligand>
        <name>Mg(2+)</name>
        <dbReference type="ChEBI" id="CHEBI:18420"/>
    </ligand>
</feature>
<dbReference type="PRINTS" id="PR00326">
    <property type="entry name" value="GTP1OBG"/>
</dbReference>
<feature type="binding site" evidence="7">
    <location>
        <begin position="286"/>
        <end position="289"/>
    </location>
    <ligand>
        <name>GTP</name>
        <dbReference type="ChEBI" id="CHEBI:37565"/>
    </ligand>
</feature>
<evidence type="ECO:0000256" key="7">
    <source>
        <dbReference type="HAMAP-Rule" id="MF_01454"/>
    </source>
</evidence>
<comment type="cofactor">
    <cofactor evidence="7">
        <name>Mg(2+)</name>
        <dbReference type="ChEBI" id="CHEBI:18420"/>
    </cofactor>
</comment>
<dbReference type="GO" id="GO:0005737">
    <property type="term" value="C:cytoplasm"/>
    <property type="evidence" value="ECO:0007669"/>
    <property type="project" value="UniProtKB-SubCell"/>
</dbReference>
<proteinExistence type="inferred from homology"/>
<dbReference type="InterPro" id="IPR036726">
    <property type="entry name" value="GTP1_OBG_dom_sf"/>
</dbReference>
<evidence type="ECO:0000256" key="1">
    <source>
        <dbReference type="ARBA" id="ARBA00007699"/>
    </source>
</evidence>
<dbReference type="InterPro" id="IPR014100">
    <property type="entry name" value="GTP-bd_Obg/CgtA"/>
</dbReference>
<feature type="domain" description="OBG-type G" evidence="8">
    <location>
        <begin position="159"/>
        <end position="334"/>
    </location>
</feature>
<dbReference type="CDD" id="cd01898">
    <property type="entry name" value="Obg"/>
    <property type="match status" value="1"/>
</dbReference>
<sequence length="336" mass="36499">MAFIDEIKIYAEAGAGGNGVVRWHRQKFEPKGGPAGGDAGRGGNFYVQAVRDVHILLKYKAKKSFIAGRGEDGGSKSLHGANGQDFILELPVGSIITNLATDEKWQLMKEGEKILLLRGGFGGFGNEHFKSSVNTTPQESNVGGPGEKGDFKIELELFADIGFIGLPNAGKSSLLNALTNADAKVGDYPFTTLDPNLGDFHGYIIADIPGLIEGASEGKGLGVKFLRHIKRTKMIAHLISFENLSKGSTGMMKSYKEIRKELEKYDKTLGLGNEGLSVKEEIIILTKSDFVNDAKIIAKKVADFKKISKNVFILSLFDDKMVKKFSDSLVKILKKA</sequence>
<evidence type="ECO:0000256" key="6">
    <source>
        <dbReference type="ARBA" id="ARBA00023134"/>
    </source>
</evidence>
<evidence type="ECO:0000313" key="11">
    <source>
        <dbReference type="Proteomes" id="UP000179274"/>
    </source>
</evidence>
<accession>A0A1F6YJS2</accession>
<dbReference type="PANTHER" id="PTHR11702:SF31">
    <property type="entry name" value="MITOCHONDRIAL RIBOSOME-ASSOCIATED GTPASE 2"/>
    <property type="match status" value="1"/>
</dbReference>
<gene>
    <name evidence="7" type="primary">obg</name>
    <name evidence="10" type="ORF">A2192_00795</name>
</gene>
<feature type="binding site" evidence="7">
    <location>
        <begin position="165"/>
        <end position="172"/>
    </location>
    <ligand>
        <name>GTP</name>
        <dbReference type="ChEBI" id="CHEBI:37565"/>
    </ligand>
</feature>
<dbReference type="GO" id="GO:0003924">
    <property type="term" value="F:GTPase activity"/>
    <property type="evidence" value="ECO:0007669"/>
    <property type="project" value="UniProtKB-UniRule"/>
</dbReference>
<dbReference type="Pfam" id="PF01926">
    <property type="entry name" value="MMR_HSR1"/>
    <property type="match status" value="1"/>
</dbReference>
<dbReference type="SUPFAM" id="SSF82051">
    <property type="entry name" value="Obg GTP-binding protein N-terminal domain"/>
    <property type="match status" value="1"/>
</dbReference>
<dbReference type="InterPro" id="IPR006073">
    <property type="entry name" value="GTP-bd"/>
</dbReference>
<dbReference type="InterPro" id="IPR031167">
    <property type="entry name" value="G_OBG"/>
</dbReference>
<evidence type="ECO:0000256" key="4">
    <source>
        <dbReference type="ARBA" id="ARBA00022801"/>
    </source>
</evidence>
<keyword evidence="4 7" id="KW-0378">Hydrolase</keyword>
<evidence type="ECO:0000313" key="10">
    <source>
        <dbReference type="EMBL" id="OGJ06622.1"/>
    </source>
</evidence>
<evidence type="ECO:0000259" key="8">
    <source>
        <dbReference type="PROSITE" id="PS51710"/>
    </source>
</evidence>
<dbReference type="GO" id="GO:0005525">
    <property type="term" value="F:GTP binding"/>
    <property type="evidence" value="ECO:0007669"/>
    <property type="project" value="UniProtKB-UniRule"/>
</dbReference>
<comment type="caution">
    <text evidence="10">The sequence shown here is derived from an EMBL/GenBank/DDBJ whole genome shotgun (WGS) entry which is preliminary data.</text>
</comment>
<organism evidence="10 11">
    <name type="scientific">Candidatus Nomurabacteria bacterium RIFOXYA1_FULL_35_17</name>
    <dbReference type="NCBI Taxonomy" id="1801798"/>
    <lineage>
        <taxon>Bacteria</taxon>
        <taxon>Candidatus Nomuraibacteriota</taxon>
    </lineage>
</organism>
<dbReference type="AlphaFoldDB" id="A0A1F6YJS2"/>
<dbReference type="InterPro" id="IPR006169">
    <property type="entry name" value="GTP1_OBG_dom"/>
</dbReference>
<feature type="binding site" evidence="7">
    <location>
        <begin position="315"/>
        <end position="317"/>
    </location>
    <ligand>
        <name>GTP</name>
        <dbReference type="ChEBI" id="CHEBI:37565"/>
    </ligand>
</feature>
<dbReference type="Pfam" id="PF01018">
    <property type="entry name" value="GTP1_OBG"/>
    <property type="match status" value="1"/>
</dbReference>
<comment type="subcellular location">
    <subcellularLocation>
        <location evidence="7">Cytoplasm</location>
    </subcellularLocation>
</comment>
<comment type="function">
    <text evidence="7">An essential GTPase which binds GTP, GDP and possibly (p)ppGpp with moderate affinity, with high nucleotide exchange rates and a fairly low GTP hydrolysis rate. Plays a role in control of the cell cycle, stress response, ribosome biogenesis and in those bacteria that undergo differentiation, in morphogenesis control.</text>
</comment>
<dbReference type="PROSITE" id="PS00905">
    <property type="entry name" value="GTP1_OBG"/>
    <property type="match status" value="1"/>
</dbReference>
<keyword evidence="6 7" id="KW-0342">GTP-binding</keyword>
<keyword evidence="5 7" id="KW-0460">Magnesium</keyword>
<dbReference type="InterPro" id="IPR027417">
    <property type="entry name" value="P-loop_NTPase"/>
</dbReference>
<dbReference type="EC" id="3.6.5.-" evidence="7"/>
<dbReference type="GO" id="GO:0042254">
    <property type="term" value="P:ribosome biogenesis"/>
    <property type="evidence" value="ECO:0007669"/>
    <property type="project" value="UniProtKB-UniRule"/>
</dbReference>
<comment type="subunit">
    <text evidence="7">Monomer.</text>
</comment>
<feature type="binding site" evidence="7">
    <location>
        <begin position="190"/>
        <end position="194"/>
    </location>
    <ligand>
        <name>GTP</name>
        <dbReference type="ChEBI" id="CHEBI:37565"/>
    </ligand>
</feature>
<keyword evidence="7" id="KW-0479">Metal-binding</keyword>
<dbReference type="FunFam" id="2.70.210.12:FF:000001">
    <property type="entry name" value="GTPase Obg"/>
    <property type="match status" value="1"/>
</dbReference>
<dbReference type="Gene3D" id="3.40.50.300">
    <property type="entry name" value="P-loop containing nucleotide triphosphate hydrolases"/>
    <property type="match status" value="1"/>
</dbReference>
<comment type="similarity">
    <text evidence="1 7">Belongs to the TRAFAC class OBG-HflX-like GTPase superfamily. OBG GTPase family.</text>
</comment>
<dbReference type="EMBL" id="MFVW01000009">
    <property type="protein sequence ID" value="OGJ06622.1"/>
    <property type="molecule type" value="Genomic_DNA"/>
</dbReference>
<evidence type="ECO:0000256" key="3">
    <source>
        <dbReference type="ARBA" id="ARBA00022741"/>
    </source>
</evidence>
<feature type="binding site" evidence="7">
    <location>
        <begin position="207"/>
        <end position="210"/>
    </location>
    <ligand>
        <name>GTP</name>
        <dbReference type="ChEBI" id="CHEBI:37565"/>
    </ligand>
</feature>
<name>A0A1F6YJS2_9BACT</name>
<reference evidence="10 11" key="1">
    <citation type="journal article" date="2016" name="Nat. Commun.">
        <title>Thousands of microbial genomes shed light on interconnected biogeochemical processes in an aquifer system.</title>
        <authorList>
            <person name="Anantharaman K."/>
            <person name="Brown C.T."/>
            <person name="Hug L.A."/>
            <person name="Sharon I."/>
            <person name="Castelle C.J."/>
            <person name="Probst A.J."/>
            <person name="Thomas B.C."/>
            <person name="Singh A."/>
            <person name="Wilkins M.J."/>
            <person name="Karaoz U."/>
            <person name="Brodie E.L."/>
            <person name="Williams K.H."/>
            <person name="Hubbard S.S."/>
            <person name="Banfield J.F."/>
        </authorList>
    </citation>
    <scope>NUCLEOTIDE SEQUENCE [LARGE SCALE GENOMIC DNA]</scope>
</reference>
<dbReference type="PROSITE" id="PS51883">
    <property type="entry name" value="OBG"/>
    <property type="match status" value="1"/>
</dbReference>
<protein>
    <recommendedName>
        <fullName evidence="7">GTPase Obg</fullName>
        <ecNumber evidence="7">3.6.5.-</ecNumber>
    </recommendedName>
    <alternativeName>
        <fullName evidence="7">GTP-binding protein Obg</fullName>
    </alternativeName>
</protein>
<evidence type="ECO:0000256" key="5">
    <source>
        <dbReference type="ARBA" id="ARBA00022842"/>
    </source>
</evidence>
<dbReference type="SUPFAM" id="SSF52540">
    <property type="entry name" value="P-loop containing nucleoside triphosphate hydrolases"/>
    <property type="match status" value="1"/>
</dbReference>
<dbReference type="InterPro" id="IPR045086">
    <property type="entry name" value="OBG_GTPase"/>
</dbReference>
<dbReference type="PANTHER" id="PTHR11702">
    <property type="entry name" value="DEVELOPMENTALLY REGULATED GTP-BINDING PROTEIN-RELATED"/>
    <property type="match status" value="1"/>
</dbReference>
<evidence type="ECO:0000256" key="2">
    <source>
        <dbReference type="ARBA" id="ARBA00022490"/>
    </source>
</evidence>
<dbReference type="GO" id="GO:0000287">
    <property type="term" value="F:magnesium ion binding"/>
    <property type="evidence" value="ECO:0007669"/>
    <property type="project" value="InterPro"/>
</dbReference>
<dbReference type="NCBIfam" id="NF008956">
    <property type="entry name" value="PRK12299.1"/>
    <property type="match status" value="1"/>
</dbReference>
<evidence type="ECO:0000259" key="9">
    <source>
        <dbReference type="PROSITE" id="PS51883"/>
    </source>
</evidence>
<dbReference type="Gene3D" id="2.70.210.12">
    <property type="entry name" value="GTP1/OBG domain"/>
    <property type="match status" value="1"/>
</dbReference>